<evidence type="ECO:0000313" key="1">
    <source>
        <dbReference type="EMBL" id="KAL0154917.1"/>
    </source>
</evidence>
<accession>A0ABD0N1A6</accession>
<gene>
    <name evidence="1" type="ORF">M9458_049180</name>
</gene>
<dbReference type="Proteomes" id="UP001529510">
    <property type="component" value="Unassembled WGS sequence"/>
</dbReference>
<dbReference type="AlphaFoldDB" id="A0ABD0N1A6"/>
<evidence type="ECO:0000313" key="2">
    <source>
        <dbReference type="Proteomes" id="UP001529510"/>
    </source>
</evidence>
<keyword evidence="2" id="KW-1185">Reference proteome</keyword>
<reference evidence="1 2" key="1">
    <citation type="submission" date="2024-05" db="EMBL/GenBank/DDBJ databases">
        <title>Genome sequencing and assembly of Indian major carp, Cirrhinus mrigala (Hamilton, 1822).</title>
        <authorList>
            <person name="Mohindra V."/>
            <person name="Chowdhury L.M."/>
            <person name="Lal K."/>
            <person name="Jena J.K."/>
        </authorList>
    </citation>
    <scope>NUCLEOTIDE SEQUENCE [LARGE SCALE GENOMIC DNA]</scope>
    <source>
        <strain evidence="1">CM1030</strain>
        <tissue evidence="1">Blood</tissue>
    </source>
</reference>
<feature type="non-terminal residue" evidence="1">
    <location>
        <position position="1"/>
    </location>
</feature>
<proteinExistence type="predicted"/>
<name>A0ABD0N1A6_CIRMR</name>
<comment type="caution">
    <text evidence="1">The sequence shown here is derived from an EMBL/GenBank/DDBJ whole genome shotgun (WGS) entry which is preliminary data.</text>
</comment>
<dbReference type="EMBL" id="JAMKFB020000025">
    <property type="protein sequence ID" value="KAL0154917.1"/>
    <property type="molecule type" value="Genomic_DNA"/>
</dbReference>
<protein>
    <submittedName>
        <fullName evidence="1">Uncharacterized protein</fullName>
    </submittedName>
</protein>
<sequence>IQMDPQQKQRLSSVMKVQMSLTSLHQISLRLNAVQPKANLGRQLRFQRSLSP</sequence>
<organism evidence="1 2">
    <name type="scientific">Cirrhinus mrigala</name>
    <name type="common">Mrigala</name>
    <dbReference type="NCBI Taxonomy" id="683832"/>
    <lineage>
        <taxon>Eukaryota</taxon>
        <taxon>Metazoa</taxon>
        <taxon>Chordata</taxon>
        <taxon>Craniata</taxon>
        <taxon>Vertebrata</taxon>
        <taxon>Euteleostomi</taxon>
        <taxon>Actinopterygii</taxon>
        <taxon>Neopterygii</taxon>
        <taxon>Teleostei</taxon>
        <taxon>Ostariophysi</taxon>
        <taxon>Cypriniformes</taxon>
        <taxon>Cyprinidae</taxon>
        <taxon>Labeoninae</taxon>
        <taxon>Labeonini</taxon>
        <taxon>Cirrhinus</taxon>
    </lineage>
</organism>